<protein>
    <submittedName>
        <fullName evidence="2">Uncharacterized protein</fullName>
    </submittedName>
</protein>
<name>A0A645F5G5_9ZZZZ</name>
<feature type="compositionally biased region" description="Basic and acidic residues" evidence="1">
    <location>
        <begin position="1"/>
        <end position="16"/>
    </location>
</feature>
<gene>
    <name evidence="2" type="ORF">SDC9_156047</name>
</gene>
<reference evidence="2" key="1">
    <citation type="submission" date="2019-08" db="EMBL/GenBank/DDBJ databases">
        <authorList>
            <person name="Kucharzyk K."/>
            <person name="Murdoch R.W."/>
            <person name="Higgins S."/>
            <person name="Loffler F."/>
        </authorList>
    </citation>
    <scope>NUCLEOTIDE SEQUENCE</scope>
</reference>
<accession>A0A645F5G5</accession>
<comment type="caution">
    <text evidence="2">The sequence shown here is derived from an EMBL/GenBank/DDBJ whole genome shotgun (WGS) entry which is preliminary data.</text>
</comment>
<evidence type="ECO:0000256" key="1">
    <source>
        <dbReference type="SAM" id="MobiDB-lite"/>
    </source>
</evidence>
<dbReference type="EMBL" id="VSSQ01054853">
    <property type="protein sequence ID" value="MPN08762.1"/>
    <property type="molecule type" value="Genomic_DNA"/>
</dbReference>
<evidence type="ECO:0000313" key="2">
    <source>
        <dbReference type="EMBL" id="MPN08762.1"/>
    </source>
</evidence>
<organism evidence="2">
    <name type="scientific">bioreactor metagenome</name>
    <dbReference type="NCBI Taxonomy" id="1076179"/>
    <lineage>
        <taxon>unclassified sequences</taxon>
        <taxon>metagenomes</taxon>
        <taxon>ecological metagenomes</taxon>
    </lineage>
</organism>
<dbReference type="AlphaFoldDB" id="A0A645F5G5"/>
<proteinExistence type="predicted"/>
<sequence length="34" mass="3489">MGTDRKGLGYGDDQRRGTGGRGVGRSGVAGIKPR</sequence>
<feature type="region of interest" description="Disordered" evidence="1">
    <location>
        <begin position="1"/>
        <end position="34"/>
    </location>
</feature>
<feature type="compositionally biased region" description="Gly residues" evidence="1">
    <location>
        <begin position="17"/>
        <end position="27"/>
    </location>
</feature>